<dbReference type="CDD" id="cd10210">
    <property type="entry name" value="ASKHA_NBD_Arp6"/>
    <property type="match status" value="1"/>
</dbReference>
<dbReference type="FunFam" id="3.90.640.10:FF:000036">
    <property type="entry name" value="Actin-like protein ARP6"/>
    <property type="match status" value="1"/>
</dbReference>
<name>A0A0L1ISI9_ASPN3</name>
<sequence>MGTTKVRPSGKASVAKAQTLPERTFIIDNGAYTMKAGYAPDSITEDEIEALSVCSIIPNALAKTRDNRVYVGSQLNTHVTDWNELMFRRPVEKGYTVNWEAQKEIWEHSFFDEKTVRSKDLRIAKPEETTLVLTEAPNALPVLEKNADEIVMEEWGFGGYLRCVGTVATDTVILLLGYLANIVMLGPSLNAWNEVQSLFGDPIVQKYDSALSPRECLLVVDSGYSHTTVTPLYKGQPLQRAVRRLDLGGKHLTNYLKEMVSMRQYNMVEEAYIINEVKEAVCYVSDDFSRDMERTWKGNRKRGQLEPDEGVTVDYVLPDPNGSKKGFMRPHDPLLNAKKRKSALSGATAETLSEDVLVLSNERFTVPEILFTPSDISMKQAGITDMILQSLSVLPTGLHPAFLANVLVVGGNSLIAGFMERLEKELREAASAECAVRVRRPQDPIRSTWLGASRLATNREEMKKVAITRQEYQENGSAWAGRKFAGTV</sequence>
<gene>
    <name evidence="2" type="ORF">ANOM_009106</name>
</gene>
<comment type="caution">
    <text evidence="2">The sequence shown here is derived from an EMBL/GenBank/DDBJ whole genome shotgun (WGS) entry which is preliminary data.</text>
</comment>
<dbReference type="Pfam" id="PF00022">
    <property type="entry name" value="Actin"/>
    <property type="match status" value="1"/>
</dbReference>
<comment type="similarity">
    <text evidence="1">Belongs to the actin family.</text>
</comment>
<dbReference type="RefSeq" id="XP_015403370.1">
    <property type="nucleotide sequence ID" value="XM_015554362.1"/>
</dbReference>
<organism evidence="2 3">
    <name type="scientific">Aspergillus nomiae NRRL (strain ATCC 15546 / NRRL 13137 / CBS 260.88 / M93)</name>
    <dbReference type="NCBI Taxonomy" id="1509407"/>
    <lineage>
        <taxon>Eukaryota</taxon>
        <taxon>Fungi</taxon>
        <taxon>Dikarya</taxon>
        <taxon>Ascomycota</taxon>
        <taxon>Pezizomycotina</taxon>
        <taxon>Eurotiomycetes</taxon>
        <taxon>Eurotiomycetidae</taxon>
        <taxon>Eurotiales</taxon>
        <taxon>Aspergillaceae</taxon>
        <taxon>Aspergillus</taxon>
        <taxon>Aspergillus subgen. Circumdati</taxon>
    </lineage>
</organism>
<evidence type="ECO:0000313" key="2">
    <source>
        <dbReference type="EMBL" id="KNG82447.1"/>
    </source>
</evidence>
<dbReference type="InterPro" id="IPR004000">
    <property type="entry name" value="Actin"/>
</dbReference>
<reference evidence="2 3" key="1">
    <citation type="submission" date="2014-06" db="EMBL/GenBank/DDBJ databases">
        <title>The Genome of the Aflatoxigenic Filamentous Fungus Aspergillus nomius.</title>
        <authorList>
            <person name="Moore M.G."/>
            <person name="Shannon B.M."/>
            <person name="Brian M.M."/>
        </authorList>
    </citation>
    <scope>NUCLEOTIDE SEQUENCE [LARGE SCALE GENOMIC DNA]</scope>
    <source>
        <strain evidence="2 3">NRRL 13137</strain>
    </source>
</reference>
<accession>A0A0L1ISI9</accession>
<dbReference type="AlphaFoldDB" id="A0A0L1ISI9"/>
<dbReference type="OrthoDB" id="6220758at2759"/>
<proteinExistence type="inferred from homology"/>
<dbReference type="STRING" id="1509407.A0A0L1ISI9"/>
<dbReference type="Gene3D" id="3.90.640.10">
    <property type="entry name" value="Actin, Chain A, domain 4"/>
    <property type="match status" value="1"/>
</dbReference>
<dbReference type="SUPFAM" id="SSF53067">
    <property type="entry name" value="Actin-like ATPase domain"/>
    <property type="match status" value="2"/>
</dbReference>
<protein>
    <submittedName>
        <fullName evidence="2">Actin-like protein arp6</fullName>
    </submittedName>
</protein>
<dbReference type="GeneID" id="26810910"/>
<dbReference type="Proteomes" id="UP000037505">
    <property type="component" value="Unassembled WGS sequence"/>
</dbReference>
<evidence type="ECO:0000256" key="1">
    <source>
        <dbReference type="RuleBase" id="RU000487"/>
    </source>
</evidence>
<dbReference type="Gene3D" id="3.30.420.40">
    <property type="match status" value="2"/>
</dbReference>
<dbReference type="SMART" id="SM00268">
    <property type="entry name" value="ACTIN"/>
    <property type="match status" value="1"/>
</dbReference>
<dbReference type="EMBL" id="JNOM01000345">
    <property type="protein sequence ID" value="KNG82447.1"/>
    <property type="molecule type" value="Genomic_DNA"/>
</dbReference>
<evidence type="ECO:0000313" key="3">
    <source>
        <dbReference type="Proteomes" id="UP000037505"/>
    </source>
</evidence>
<dbReference type="InterPro" id="IPR043129">
    <property type="entry name" value="ATPase_NBD"/>
</dbReference>
<dbReference type="PANTHER" id="PTHR11937">
    <property type="entry name" value="ACTIN"/>
    <property type="match status" value="1"/>
</dbReference>
<keyword evidence="3" id="KW-1185">Reference proteome</keyword>